<reference evidence="1 2" key="1">
    <citation type="submission" date="2014-04" db="EMBL/GenBank/DDBJ databases">
        <authorList>
            <consortium name="DOE Joint Genome Institute"/>
            <person name="Kuo A."/>
            <person name="Kohler A."/>
            <person name="Nagy L.G."/>
            <person name="Floudas D."/>
            <person name="Copeland A."/>
            <person name="Barry K.W."/>
            <person name="Cichocki N."/>
            <person name="Veneault-Fourrey C."/>
            <person name="LaButti K."/>
            <person name="Lindquist E.A."/>
            <person name="Lipzen A."/>
            <person name="Lundell T."/>
            <person name="Morin E."/>
            <person name="Murat C."/>
            <person name="Sun H."/>
            <person name="Tunlid A."/>
            <person name="Henrissat B."/>
            <person name="Grigoriev I.V."/>
            <person name="Hibbett D.S."/>
            <person name="Martin F."/>
            <person name="Nordberg H.P."/>
            <person name="Cantor M.N."/>
            <person name="Hua S.X."/>
        </authorList>
    </citation>
    <scope>NUCLEOTIDE SEQUENCE [LARGE SCALE GENOMIC DNA]</scope>
    <source>
        <strain evidence="1 2">LaAM-08-1</strain>
    </source>
</reference>
<dbReference type="AlphaFoldDB" id="A0A0C9WPM1"/>
<organism evidence="1 2">
    <name type="scientific">Laccaria amethystina LaAM-08-1</name>
    <dbReference type="NCBI Taxonomy" id="1095629"/>
    <lineage>
        <taxon>Eukaryota</taxon>
        <taxon>Fungi</taxon>
        <taxon>Dikarya</taxon>
        <taxon>Basidiomycota</taxon>
        <taxon>Agaricomycotina</taxon>
        <taxon>Agaricomycetes</taxon>
        <taxon>Agaricomycetidae</taxon>
        <taxon>Agaricales</taxon>
        <taxon>Agaricineae</taxon>
        <taxon>Hydnangiaceae</taxon>
        <taxon>Laccaria</taxon>
    </lineage>
</organism>
<reference evidence="2" key="2">
    <citation type="submission" date="2015-01" db="EMBL/GenBank/DDBJ databases">
        <title>Evolutionary Origins and Diversification of the Mycorrhizal Mutualists.</title>
        <authorList>
            <consortium name="DOE Joint Genome Institute"/>
            <consortium name="Mycorrhizal Genomics Consortium"/>
            <person name="Kohler A."/>
            <person name="Kuo A."/>
            <person name="Nagy L.G."/>
            <person name="Floudas D."/>
            <person name="Copeland A."/>
            <person name="Barry K.W."/>
            <person name="Cichocki N."/>
            <person name="Veneault-Fourrey C."/>
            <person name="LaButti K."/>
            <person name="Lindquist E.A."/>
            <person name="Lipzen A."/>
            <person name="Lundell T."/>
            <person name="Morin E."/>
            <person name="Murat C."/>
            <person name="Riley R."/>
            <person name="Ohm R."/>
            <person name="Sun H."/>
            <person name="Tunlid A."/>
            <person name="Henrissat B."/>
            <person name="Grigoriev I.V."/>
            <person name="Hibbett D.S."/>
            <person name="Martin F."/>
        </authorList>
    </citation>
    <scope>NUCLEOTIDE SEQUENCE [LARGE SCALE GENOMIC DNA]</scope>
    <source>
        <strain evidence="2">LaAM-08-1</strain>
    </source>
</reference>
<evidence type="ECO:0000313" key="1">
    <source>
        <dbReference type="EMBL" id="KIJ99974.1"/>
    </source>
</evidence>
<protein>
    <submittedName>
        <fullName evidence="1">Uncharacterized protein</fullName>
    </submittedName>
</protein>
<sequence length="77" mass="8919">MLPKFLAVNRSQSIYHPVSLKLPKHQHLRQGSRKEVSTLTFLRLPYAVSHAGYLVWKYGVVVVVRRGRRTAEPDHKL</sequence>
<evidence type="ECO:0000313" key="2">
    <source>
        <dbReference type="Proteomes" id="UP000054477"/>
    </source>
</evidence>
<dbReference type="HOGENOM" id="CLU_2638416_0_0_1"/>
<dbReference type="EMBL" id="KN838635">
    <property type="protein sequence ID" value="KIJ99974.1"/>
    <property type="molecule type" value="Genomic_DNA"/>
</dbReference>
<name>A0A0C9WPM1_9AGAR</name>
<keyword evidence="2" id="KW-1185">Reference proteome</keyword>
<dbReference type="Proteomes" id="UP000054477">
    <property type="component" value="Unassembled WGS sequence"/>
</dbReference>
<accession>A0A0C9WPM1</accession>
<proteinExistence type="predicted"/>
<gene>
    <name evidence="1" type="ORF">K443DRAFT_679573</name>
</gene>